<name>A0AB39PE73_9ACTN</name>
<evidence type="ECO:0008006" key="3">
    <source>
        <dbReference type="Google" id="ProtNLM"/>
    </source>
</evidence>
<feature type="signal peptide" evidence="1">
    <location>
        <begin position="1"/>
        <end position="24"/>
    </location>
</feature>
<dbReference type="AlphaFoldDB" id="A0AB39PE73"/>
<dbReference type="EMBL" id="CP163435">
    <property type="protein sequence ID" value="XDQ28906.1"/>
    <property type="molecule type" value="Genomic_DNA"/>
</dbReference>
<accession>A0AB39PE73</accession>
<dbReference type="PROSITE" id="PS51257">
    <property type="entry name" value="PROKAR_LIPOPROTEIN"/>
    <property type="match status" value="1"/>
</dbReference>
<sequence length="164" mass="17026">MHKTRTAAAGVLLFAALTACGTTAAHAPASGPAAPLTARSAYQQMSRTMTSMGHSGTVTATNDPNYLLGRPGQYTSKITFTDSLVPAGDVTGAGPGDVERGGAIEVFANPGDAKTRAAYIRGVTRAMPAIAEYDYVHGTVLVRVSRYLTPKHAAEYEAVVARLS</sequence>
<dbReference type="RefSeq" id="WP_369237396.1">
    <property type="nucleotide sequence ID" value="NZ_CP163435.1"/>
</dbReference>
<evidence type="ECO:0000313" key="2">
    <source>
        <dbReference type="EMBL" id="XDQ28906.1"/>
    </source>
</evidence>
<feature type="chain" id="PRO_5044287921" description="Lipoprotein" evidence="1">
    <location>
        <begin position="25"/>
        <end position="164"/>
    </location>
</feature>
<reference evidence="2" key="1">
    <citation type="submission" date="2024-07" db="EMBL/GenBank/DDBJ databases">
        <authorList>
            <person name="Yu S.T."/>
        </authorList>
    </citation>
    <scope>NUCLEOTIDE SEQUENCE</scope>
    <source>
        <strain evidence="2">R21</strain>
    </source>
</reference>
<evidence type="ECO:0000256" key="1">
    <source>
        <dbReference type="SAM" id="SignalP"/>
    </source>
</evidence>
<organism evidence="2">
    <name type="scientific">Streptomyces sp. R21</name>
    <dbReference type="NCBI Taxonomy" id="3238627"/>
    <lineage>
        <taxon>Bacteria</taxon>
        <taxon>Bacillati</taxon>
        <taxon>Actinomycetota</taxon>
        <taxon>Actinomycetes</taxon>
        <taxon>Kitasatosporales</taxon>
        <taxon>Streptomycetaceae</taxon>
        <taxon>Streptomyces</taxon>
    </lineage>
</organism>
<keyword evidence="1" id="KW-0732">Signal</keyword>
<gene>
    <name evidence="2" type="ORF">AB5J56_31345</name>
</gene>
<protein>
    <recommendedName>
        <fullName evidence="3">Lipoprotein</fullName>
    </recommendedName>
</protein>
<proteinExistence type="predicted"/>